<dbReference type="GO" id="GO:0030416">
    <property type="term" value="P:methylamine metabolic process"/>
    <property type="evidence" value="ECO:0007669"/>
    <property type="project" value="InterPro"/>
</dbReference>
<protein>
    <submittedName>
        <fullName evidence="7">DoxX protein</fullName>
    </submittedName>
</protein>
<dbReference type="EMBL" id="NFHB01000003">
    <property type="protein sequence ID" value="OUN04104.1"/>
    <property type="molecule type" value="Genomic_DNA"/>
</dbReference>
<feature type="transmembrane region" description="Helical" evidence="5">
    <location>
        <begin position="149"/>
        <end position="170"/>
    </location>
</feature>
<keyword evidence="2 5" id="KW-0812">Transmembrane</keyword>
<evidence type="ECO:0000256" key="3">
    <source>
        <dbReference type="ARBA" id="ARBA00022989"/>
    </source>
</evidence>
<name>A0A1Y3QWR3_9BACT</name>
<evidence type="ECO:0000313" key="8">
    <source>
        <dbReference type="Proteomes" id="UP000195772"/>
    </source>
</evidence>
<dbReference type="Pfam" id="PF07291">
    <property type="entry name" value="MauE"/>
    <property type="match status" value="1"/>
</dbReference>
<reference evidence="8" key="1">
    <citation type="submission" date="2017-04" db="EMBL/GenBank/DDBJ databases">
        <title>Function of individual gut microbiota members based on whole genome sequencing of pure cultures obtained from chicken caecum.</title>
        <authorList>
            <person name="Medvecky M."/>
            <person name="Cejkova D."/>
            <person name="Polansky O."/>
            <person name="Karasova D."/>
            <person name="Kubasova T."/>
            <person name="Cizek A."/>
            <person name="Rychlik I."/>
        </authorList>
    </citation>
    <scope>NUCLEOTIDE SEQUENCE [LARGE SCALE GENOMIC DNA]</scope>
    <source>
        <strain evidence="8">An90</strain>
    </source>
</reference>
<dbReference type="AlphaFoldDB" id="A0A1Y3QWR3"/>
<keyword evidence="4 5" id="KW-0472">Membrane</keyword>
<dbReference type="OrthoDB" id="9809429at2"/>
<evidence type="ECO:0000256" key="1">
    <source>
        <dbReference type="ARBA" id="ARBA00004141"/>
    </source>
</evidence>
<dbReference type="NCBIfam" id="NF045576">
    <property type="entry name" value="BT_3928_fam"/>
    <property type="match status" value="1"/>
</dbReference>
<proteinExistence type="predicted"/>
<comment type="caution">
    <text evidence="7">The sequence shown here is derived from an EMBL/GenBank/DDBJ whole genome shotgun (WGS) entry which is preliminary data.</text>
</comment>
<evidence type="ECO:0000256" key="5">
    <source>
        <dbReference type="SAM" id="Phobius"/>
    </source>
</evidence>
<organism evidence="7 8">
    <name type="scientific">Alistipes onderdonkii</name>
    <dbReference type="NCBI Taxonomy" id="328813"/>
    <lineage>
        <taxon>Bacteria</taxon>
        <taxon>Pseudomonadati</taxon>
        <taxon>Bacteroidota</taxon>
        <taxon>Bacteroidia</taxon>
        <taxon>Bacteroidales</taxon>
        <taxon>Rikenellaceae</taxon>
        <taxon>Alistipes</taxon>
    </lineage>
</organism>
<feature type="domain" description="Methylamine utilisation protein MauE" evidence="6">
    <location>
        <begin position="9"/>
        <end position="140"/>
    </location>
</feature>
<feature type="transmembrane region" description="Helical" evidence="5">
    <location>
        <begin position="83"/>
        <end position="105"/>
    </location>
</feature>
<sequence length="368" mass="41893">MRKSRAFKLLANVCRLILACTFIVSGFSKVIDPWGTAMKVNEYLSIYGMESLQGASMAFSIWLCGAEMMMGCMLLFKVRIRLISIFAVLSMLFFTALTLLSATVIPVEDCGCFGEALKLTPWQTFYKNLALLPMALVVWWRYRPDKIFAFNPLEIVLTVTFFFLSMYLGYYCYRHLPLIDFLPYKVGVNIWEGMHAPVVKPGETETVLVYRNIKTGKLREFSLDDTAWQDAEKWEWVDTRTTDEMPAIRPLMSEFSLRDAEGDATEEIVTAPGRVYMLCVTSFDRLPRGCAKRFAKVVRRAAEEGARVVCLTPQPLYGVTYHDFGSGDVRCYNIDASTMKTMLRANNGMVVLEDGVIRAKKNCRDIRP</sequence>
<gene>
    <name evidence="7" type="ORF">B5G41_06515</name>
</gene>
<comment type="subcellular location">
    <subcellularLocation>
        <location evidence="1">Membrane</location>
        <topology evidence="1">Multi-pass membrane protein</topology>
    </subcellularLocation>
</comment>
<dbReference type="InterPro" id="IPR009908">
    <property type="entry name" value="Methylamine_util_MauE"/>
</dbReference>
<dbReference type="Proteomes" id="UP000195772">
    <property type="component" value="Unassembled WGS sequence"/>
</dbReference>
<feature type="transmembrane region" description="Helical" evidence="5">
    <location>
        <begin position="52"/>
        <end position="76"/>
    </location>
</feature>
<dbReference type="eggNOG" id="COG2259">
    <property type="taxonomic scope" value="Bacteria"/>
</dbReference>
<evidence type="ECO:0000259" key="6">
    <source>
        <dbReference type="Pfam" id="PF07291"/>
    </source>
</evidence>
<accession>A0A1Y3QWR3</accession>
<evidence type="ECO:0000313" key="7">
    <source>
        <dbReference type="EMBL" id="OUN04104.1"/>
    </source>
</evidence>
<feature type="transmembrane region" description="Helical" evidence="5">
    <location>
        <begin position="125"/>
        <end position="142"/>
    </location>
</feature>
<evidence type="ECO:0000256" key="4">
    <source>
        <dbReference type="ARBA" id="ARBA00023136"/>
    </source>
</evidence>
<dbReference type="GO" id="GO:0016020">
    <property type="term" value="C:membrane"/>
    <property type="evidence" value="ECO:0007669"/>
    <property type="project" value="UniProtKB-SubCell"/>
</dbReference>
<evidence type="ECO:0000256" key="2">
    <source>
        <dbReference type="ARBA" id="ARBA00022692"/>
    </source>
</evidence>
<dbReference type="RefSeq" id="WP_018695351.1">
    <property type="nucleotide sequence ID" value="NZ_CP102251.1"/>
</dbReference>
<keyword evidence="3 5" id="KW-1133">Transmembrane helix</keyword>